<dbReference type="AlphaFoldDB" id="A0A3B7MMC9"/>
<dbReference type="SUPFAM" id="SSF55486">
    <property type="entry name" value="Metalloproteases ('zincins'), catalytic domain"/>
    <property type="match status" value="1"/>
</dbReference>
<keyword evidence="13" id="KW-1185">Reference proteome</keyword>
<dbReference type="PANTHER" id="PTHR35803:SF2">
    <property type="entry name" value="RETAINING ALPHA-GALACTOSIDASE"/>
    <property type="match status" value="1"/>
</dbReference>
<evidence type="ECO:0000256" key="2">
    <source>
        <dbReference type="ARBA" id="ARBA00011245"/>
    </source>
</evidence>
<evidence type="ECO:0000259" key="7">
    <source>
        <dbReference type="Pfam" id="PF01433"/>
    </source>
</evidence>
<dbReference type="GO" id="GO:0030246">
    <property type="term" value="F:carbohydrate binding"/>
    <property type="evidence" value="ECO:0007669"/>
    <property type="project" value="InterPro"/>
</dbReference>
<dbReference type="Gene3D" id="2.60.40.1180">
    <property type="entry name" value="Golgi alpha-mannosidase II"/>
    <property type="match status" value="1"/>
</dbReference>
<dbReference type="Gene3D" id="3.20.20.70">
    <property type="entry name" value="Aldolase class I"/>
    <property type="match status" value="1"/>
</dbReference>
<dbReference type="InterPro" id="IPR013785">
    <property type="entry name" value="Aldolase_TIM"/>
</dbReference>
<dbReference type="Gene3D" id="2.60.40.1730">
    <property type="entry name" value="tricorn interacting facor f3 domain"/>
    <property type="match status" value="1"/>
</dbReference>
<dbReference type="OrthoDB" id="57532at2"/>
<dbReference type="InterPro" id="IPR029483">
    <property type="entry name" value="GH97_C"/>
</dbReference>
<feature type="domain" description="Glycosyl-hydrolase 97 catalytic" evidence="8">
    <location>
        <begin position="314"/>
        <end position="467"/>
    </location>
</feature>
<gene>
    <name evidence="12" type="ORF">D3H65_01720</name>
</gene>
<sequence length="1201" mass="136594">MGKPNRQFISHLFYVIITCCLSSYAAQAADHELRSPDGNIVIKITSGSSIQWSVRYKNETILFPSDISLTTNGEQFPGSKTKLLKQSAAAHNDTIFSMVPVKNSWIPNVYKELKLVFAGGITLSFRAYNTGVAYRFELNKKDPSLKIETEQVSFSLNKNNLAWWPEESNPEFISHYEALFTKARLDTIAKGKYAYLPLYQSTPAGTKLLITESDLYDYPNLFLFNTGEGKLEGKFPPAVLKSHVAPRTDRREVLAEKASYIADTKGARTLPWRLIMIAPDDVSLLSNEMVFQLARPADKGNYDWIKPGKVAWDWYNANNIFGVDFESGINNKTYQYYIDFAARFGLEYVILDEGWSLTTTDVSAPRKEIDVPALVKYGAAKGVGIILWSLWRPIDENMDAILNRFVDWGVKGVKIDFIQRADQYIVNYYERVAKACMDRKLLVDFHGAYKPVGLNRKYPNVINYEGVKGLENNKWADYITPGHNLTLPFTRMMAGPMDYTPGAMRNTNKKDFRVSFNEPVSRGTRAHQAAMYVMYEAPLQMLAETPSLYLQDTAFTQFIARIPTTWHKTIPLHGKIGSYAAVARQHGDKWYLGAMTDWEERTLESKLDFLADGNYRLEILTDGVNAAKYATDYKRETRLVKKGDVVSMKMAPGGGWTAILTPLTPPQKAFTLADTLRGSLTPERTWWDIQRYDLTVKPDYNAKTISGISEITYKVTGSNARMQIDMREPLLIDSVLLNHKTPLTFAKEGSVWYIQSPKQAMNSINNVAIYYHGKAHEAVRPPWDGGWTWTTDSLGRPWMTVTCQGLGASIWYPCKDHQSDEPDKGASLTMIVPDTLTAISMGRLESKKPNGDGTTSWKWAVVNPISNYCIIPYIGKYTNWSEVFKGEKGNLDVNYWVLDYNTDKAKAYMPKEVNNMLKAFEYWFGPYPFYEDGYKLVETSNTGMEHQSAVSYGNWYKPGYRGRDGSGTGWGMKWDFIIIHESGHEWFGNNITTNDLADMWVHEGFTNYSETVFIDYIFGEEAANQYNHGIRRGIRNDKPVIPAYNVNAQGSGDMYPKPSNMLHSIRHGLNDDQRFREILRGLNKQFYHQTVTTQQVENYVSSKAGFDYSKVFDQYLRTVQVPSFEFYFSEDKKKVFYRYTNCVAGFNLPLVLKNKATTIKIIPTDKWQNSAVNSDAATLFDKTAIEAMYYFTVVPVANSGD</sequence>
<dbReference type="InterPro" id="IPR027268">
    <property type="entry name" value="Peptidase_M4/M1_CTD_sf"/>
</dbReference>
<dbReference type="InterPro" id="IPR045357">
    <property type="entry name" value="Aminopeptidase_N-like_N"/>
</dbReference>
<evidence type="ECO:0000256" key="6">
    <source>
        <dbReference type="SAM" id="SignalP"/>
    </source>
</evidence>
<dbReference type="GO" id="GO:0008270">
    <property type="term" value="F:zinc ion binding"/>
    <property type="evidence" value="ECO:0007669"/>
    <property type="project" value="InterPro"/>
</dbReference>
<dbReference type="GO" id="GO:0008237">
    <property type="term" value="F:metallopeptidase activity"/>
    <property type="evidence" value="ECO:0007669"/>
    <property type="project" value="InterPro"/>
</dbReference>
<dbReference type="PANTHER" id="PTHR35803">
    <property type="entry name" value="GLUCAN 1,4-ALPHA-GLUCOSIDASE SUSB-RELATED"/>
    <property type="match status" value="1"/>
</dbReference>
<dbReference type="KEGG" id="pseg:D3H65_01720"/>
<dbReference type="Gene3D" id="2.70.98.10">
    <property type="match status" value="1"/>
</dbReference>
<evidence type="ECO:0000256" key="3">
    <source>
        <dbReference type="ARBA" id="ARBA00022801"/>
    </source>
</evidence>
<keyword evidence="3" id="KW-0378">Hydrolase</keyword>
<feature type="chain" id="PRO_5017583377" description="M1 family peptidase" evidence="6">
    <location>
        <begin position="29"/>
        <end position="1201"/>
    </location>
</feature>
<organism evidence="12 13">
    <name type="scientific">Paraflavitalea soli</name>
    <dbReference type="NCBI Taxonomy" id="2315862"/>
    <lineage>
        <taxon>Bacteria</taxon>
        <taxon>Pseudomonadati</taxon>
        <taxon>Bacteroidota</taxon>
        <taxon>Chitinophagia</taxon>
        <taxon>Chitinophagales</taxon>
        <taxon>Chitinophagaceae</taxon>
        <taxon>Paraflavitalea</taxon>
    </lineage>
</organism>
<evidence type="ECO:0000313" key="12">
    <source>
        <dbReference type="EMBL" id="AXY72765.1"/>
    </source>
</evidence>
<evidence type="ECO:0008006" key="14">
    <source>
        <dbReference type="Google" id="ProtNLM"/>
    </source>
</evidence>
<keyword evidence="5" id="KW-0326">Glycosidase</keyword>
<dbReference type="Pfam" id="PF17900">
    <property type="entry name" value="Peptidase_M1_N"/>
    <property type="match status" value="1"/>
</dbReference>
<dbReference type="SUPFAM" id="SSF51445">
    <property type="entry name" value="(Trans)glycosidases"/>
    <property type="match status" value="1"/>
</dbReference>
<dbReference type="InterPro" id="IPR019563">
    <property type="entry name" value="GH97_catalytic"/>
</dbReference>
<feature type="domain" description="Glycosyl-hydrolase 97 C-terminal oligomerisation" evidence="10">
    <location>
        <begin position="565"/>
        <end position="660"/>
    </location>
</feature>
<accession>A0A3B7MMC9</accession>
<evidence type="ECO:0000259" key="11">
    <source>
        <dbReference type="Pfam" id="PF17900"/>
    </source>
</evidence>
<dbReference type="InterPro" id="IPR017853">
    <property type="entry name" value="GH"/>
</dbReference>
<evidence type="ECO:0000259" key="10">
    <source>
        <dbReference type="Pfam" id="PF14509"/>
    </source>
</evidence>
<reference evidence="12 13" key="1">
    <citation type="submission" date="2018-09" db="EMBL/GenBank/DDBJ databases">
        <title>Genome sequencing of strain 6GH32-13.</title>
        <authorList>
            <person name="Weon H.-Y."/>
            <person name="Heo J."/>
            <person name="Kwon S.-W."/>
        </authorList>
    </citation>
    <scope>NUCLEOTIDE SEQUENCE [LARGE SCALE GENOMIC DNA]</scope>
    <source>
        <strain evidence="12 13">5GH32-13</strain>
    </source>
</reference>
<dbReference type="Pfam" id="PF10566">
    <property type="entry name" value="Glyco_hydro_97"/>
    <property type="match status" value="1"/>
</dbReference>
<evidence type="ECO:0000259" key="9">
    <source>
        <dbReference type="Pfam" id="PF14508"/>
    </source>
</evidence>
<feature type="domain" description="Peptidase M1 membrane alanine aminopeptidase" evidence="7">
    <location>
        <begin position="977"/>
        <end position="1115"/>
    </location>
</feature>
<dbReference type="InterPro" id="IPR052720">
    <property type="entry name" value="Glycosyl_hydrolase_97"/>
</dbReference>
<protein>
    <recommendedName>
        <fullName evidence="14">M1 family peptidase</fullName>
    </recommendedName>
</protein>
<keyword evidence="6" id="KW-0732">Signal</keyword>
<evidence type="ECO:0000259" key="8">
    <source>
        <dbReference type="Pfam" id="PF10566"/>
    </source>
</evidence>
<feature type="signal peptide" evidence="6">
    <location>
        <begin position="1"/>
        <end position="28"/>
    </location>
</feature>
<evidence type="ECO:0000256" key="1">
    <source>
        <dbReference type="ARBA" id="ARBA00001913"/>
    </source>
</evidence>
<comment type="subunit">
    <text evidence="2">Monomer.</text>
</comment>
<dbReference type="EMBL" id="CP032157">
    <property type="protein sequence ID" value="AXY72765.1"/>
    <property type="molecule type" value="Genomic_DNA"/>
</dbReference>
<dbReference type="Gene3D" id="1.10.390.10">
    <property type="entry name" value="Neutral Protease Domain 2"/>
    <property type="match status" value="1"/>
</dbReference>
<proteinExistence type="predicted"/>
<dbReference type="InterPro" id="IPR029486">
    <property type="entry name" value="GH97_N"/>
</dbReference>
<dbReference type="InterPro" id="IPR042097">
    <property type="entry name" value="Aminopeptidase_N-like_N_sf"/>
</dbReference>
<dbReference type="GO" id="GO:0016798">
    <property type="term" value="F:hydrolase activity, acting on glycosyl bonds"/>
    <property type="evidence" value="ECO:0007669"/>
    <property type="project" value="UniProtKB-KW"/>
</dbReference>
<evidence type="ECO:0000256" key="5">
    <source>
        <dbReference type="ARBA" id="ARBA00023295"/>
    </source>
</evidence>
<dbReference type="Pfam" id="PF01433">
    <property type="entry name" value="Peptidase_M1"/>
    <property type="match status" value="1"/>
</dbReference>
<feature type="domain" description="Glycosyl-hydrolase 97 N-terminal" evidence="9">
    <location>
        <begin position="33"/>
        <end position="296"/>
    </location>
</feature>
<name>A0A3B7MMC9_9BACT</name>
<evidence type="ECO:0000256" key="4">
    <source>
        <dbReference type="ARBA" id="ARBA00022837"/>
    </source>
</evidence>
<dbReference type="Proteomes" id="UP000263900">
    <property type="component" value="Chromosome"/>
</dbReference>
<dbReference type="Pfam" id="PF14508">
    <property type="entry name" value="GH97_N"/>
    <property type="match status" value="1"/>
</dbReference>
<dbReference type="RefSeq" id="WP_119048603.1">
    <property type="nucleotide sequence ID" value="NZ_CP032157.1"/>
</dbReference>
<dbReference type="InterPro" id="IPR013780">
    <property type="entry name" value="Glyco_hydro_b"/>
</dbReference>
<feature type="domain" description="Aminopeptidase N-like N-terminal" evidence="11">
    <location>
        <begin position="691"/>
        <end position="868"/>
    </location>
</feature>
<dbReference type="Pfam" id="PF14509">
    <property type="entry name" value="GH97_C"/>
    <property type="match status" value="1"/>
</dbReference>
<comment type="cofactor">
    <cofactor evidence="1">
        <name>Ca(2+)</name>
        <dbReference type="ChEBI" id="CHEBI:29108"/>
    </cofactor>
</comment>
<dbReference type="InterPro" id="IPR014718">
    <property type="entry name" value="GH-type_carb-bd"/>
</dbReference>
<dbReference type="CDD" id="cd09603">
    <property type="entry name" value="M1_APN_like"/>
    <property type="match status" value="1"/>
</dbReference>
<dbReference type="InterPro" id="IPR014782">
    <property type="entry name" value="Peptidase_M1_dom"/>
</dbReference>
<dbReference type="SUPFAM" id="SSF63737">
    <property type="entry name" value="Leukotriene A4 hydrolase N-terminal domain"/>
    <property type="match status" value="1"/>
</dbReference>
<evidence type="ECO:0000313" key="13">
    <source>
        <dbReference type="Proteomes" id="UP000263900"/>
    </source>
</evidence>
<keyword evidence="4" id="KW-0106">Calcium</keyword>